<evidence type="ECO:0008006" key="3">
    <source>
        <dbReference type="Google" id="ProtNLM"/>
    </source>
</evidence>
<gene>
    <name evidence="1" type="ORF">PIB30_021815</name>
</gene>
<reference evidence="1 2" key="1">
    <citation type="journal article" date="2023" name="Plants (Basel)">
        <title>Bridging the Gap: Combining Genomics and Transcriptomics Approaches to Understand Stylosanthes scabra, an Orphan Legume from the Brazilian Caatinga.</title>
        <authorList>
            <person name="Ferreira-Neto J.R.C."/>
            <person name="da Silva M.D."/>
            <person name="Binneck E."/>
            <person name="de Melo N.F."/>
            <person name="da Silva R.H."/>
            <person name="de Melo A.L.T.M."/>
            <person name="Pandolfi V."/>
            <person name="Bustamante F.O."/>
            <person name="Brasileiro-Vidal A.C."/>
            <person name="Benko-Iseppon A.M."/>
        </authorList>
    </citation>
    <scope>NUCLEOTIDE SEQUENCE [LARGE SCALE GENOMIC DNA]</scope>
    <source>
        <tissue evidence="1">Leaves</tissue>
    </source>
</reference>
<name>A0ABU6X8W4_9FABA</name>
<proteinExistence type="predicted"/>
<dbReference type="EMBL" id="JASCZI010211521">
    <property type="protein sequence ID" value="MED6193674.1"/>
    <property type="molecule type" value="Genomic_DNA"/>
</dbReference>
<protein>
    <recommendedName>
        <fullName evidence="3">RRM domain-containing protein</fullName>
    </recommendedName>
</protein>
<dbReference type="Proteomes" id="UP001341840">
    <property type="component" value="Unassembled WGS sequence"/>
</dbReference>
<evidence type="ECO:0000313" key="1">
    <source>
        <dbReference type="EMBL" id="MED6193674.1"/>
    </source>
</evidence>
<keyword evidence="2" id="KW-1185">Reference proteome</keyword>
<sequence length="85" mass="9066">MTVTQLAASEEPNAASTIDIAARIVFVGESEVEEGPLGSYKSCGKRRGFAFFVYKTKEGAGTCLAELTKTVDDTKCSTSRPTSRP</sequence>
<comment type="caution">
    <text evidence="1">The sequence shown here is derived from an EMBL/GenBank/DDBJ whole genome shotgun (WGS) entry which is preliminary data.</text>
</comment>
<organism evidence="1 2">
    <name type="scientific">Stylosanthes scabra</name>
    <dbReference type="NCBI Taxonomy" id="79078"/>
    <lineage>
        <taxon>Eukaryota</taxon>
        <taxon>Viridiplantae</taxon>
        <taxon>Streptophyta</taxon>
        <taxon>Embryophyta</taxon>
        <taxon>Tracheophyta</taxon>
        <taxon>Spermatophyta</taxon>
        <taxon>Magnoliopsida</taxon>
        <taxon>eudicotyledons</taxon>
        <taxon>Gunneridae</taxon>
        <taxon>Pentapetalae</taxon>
        <taxon>rosids</taxon>
        <taxon>fabids</taxon>
        <taxon>Fabales</taxon>
        <taxon>Fabaceae</taxon>
        <taxon>Papilionoideae</taxon>
        <taxon>50 kb inversion clade</taxon>
        <taxon>dalbergioids sensu lato</taxon>
        <taxon>Dalbergieae</taxon>
        <taxon>Pterocarpus clade</taxon>
        <taxon>Stylosanthes</taxon>
    </lineage>
</organism>
<evidence type="ECO:0000313" key="2">
    <source>
        <dbReference type="Proteomes" id="UP001341840"/>
    </source>
</evidence>
<accession>A0ABU6X8W4</accession>